<dbReference type="Proteomes" id="UP000609121">
    <property type="component" value="Unassembled WGS sequence"/>
</dbReference>
<dbReference type="EMBL" id="JACVXA010000049">
    <property type="protein sequence ID" value="MBE3639523.1"/>
    <property type="molecule type" value="Genomic_DNA"/>
</dbReference>
<dbReference type="Pfam" id="PF09084">
    <property type="entry name" value="NMT1"/>
    <property type="match status" value="1"/>
</dbReference>
<reference evidence="3" key="1">
    <citation type="submission" date="2020-09" db="EMBL/GenBank/DDBJ databases">
        <title>A novel bacterium of genus Mangrovicoccus, isolated from South China Sea.</title>
        <authorList>
            <person name="Huang H."/>
            <person name="Mo K."/>
            <person name="Hu Y."/>
        </authorList>
    </citation>
    <scope>NUCLEOTIDE SEQUENCE</scope>
    <source>
        <strain evidence="3">HB182678</strain>
    </source>
</reference>
<evidence type="ECO:0000313" key="3">
    <source>
        <dbReference type="EMBL" id="MBE3639523.1"/>
    </source>
</evidence>
<accession>A0A8J7D0J0</accession>
<dbReference type="Gene3D" id="3.40.190.10">
    <property type="entry name" value="Periplasmic binding protein-like II"/>
    <property type="match status" value="2"/>
</dbReference>
<organism evidence="3 4">
    <name type="scientific">Mangrovicoccus algicola</name>
    <dbReference type="NCBI Taxonomy" id="2771008"/>
    <lineage>
        <taxon>Bacteria</taxon>
        <taxon>Pseudomonadati</taxon>
        <taxon>Pseudomonadota</taxon>
        <taxon>Alphaproteobacteria</taxon>
        <taxon>Rhodobacterales</taxon>
        <taxon>Paracoccaceae</taxon>
        <taxon>Mangrovicoccus</taxon>
    </lineage>
</organism>
<dbReference type="PANTHER" id="PTHR31528:SF3">
    <property type="entry name" value="THIAMINE BIOSYNTHESIS PROTEIN HI_0357-RELATED"/>
    <property type="match status" value="1"/>
</dbReference>
<dbReference type="AlphaFoldDB" id="A0A8J7D0J0"/>
<comment type="caution">
    <text evidence="3">The sequence shown here is derived from an EMBL/GenBank/DDBJ whole genome shotgun (WGS) entry which is preliminary data.</text>
</comment>
<keyword evidence="4" id="KW-1185">Reference proteome</keyword>
<proteinExistence type="predicted"/>
<evidence type="ECO:0000256" key="1">
    <source>
        <dbReference type="SAM" id="SignalP"/>
    </source>
</evidence>
<feature type="signal peptide" evidence="1">
    <location>
        <begin position="1"/>
        <end position="20"/>
    </location>
</feature>
<dbReference type="RefSeq" id="WP_193184277.1">
    <property type="nucleotide sequence ID" value="NZ_JACVXA010000049.1"/>
</dbReference>
<evidence type="ECO:0000259" key="2">
    <source>
        <dbReference type="Pfam" id="PF09084"/>
    </source>
</evidence>
<dbReference type="SUPFAM" id="SSF53850">
    <property type="entry name" value="Periplasmic binding protein-like II"/>
    <property type="match status" value="1"/>
</dbReference>
<dbReference type="InterPro" id="IPR027939">
    <property type="entry name" value="NMT1/THI5"/>
</dbReference>
<dbReference type="InterPro" id="IPR015168">
    <property type="entry name" value="SsuA/THI5"/>
</dbReference>
<feature type="domain" description="SsuA/THI5-like" evidence="2">
    <location>
        <begin position="39"/>
        <end position="243"/>
    </location>
</feature>
<sequence>MSKTLSAALLALLAGTAAQAQDLVPMTFQMSWKAQAEQGGYWLAAAEGYYEECGLDVTVRSGGPGIDTTQLMVSGAVEAILVSQNDGAMRMNQAGFPSKAVMAGFQKLPTILLYHEEAGISEPADMAGKPIMLSQGNRQTFWPFMKDKWGLSDDQLRSYNGQIAVWMQNEDSIQQGIVTNEPFRIKEQAGFDASYFLLADYGYTPYTSVVVVPQALIDEHPEQVQCLVSGSVKGWTEFMADPAAGFAAVQAENPENSDELMAYSYEKMKELNLVENEDTAAHGIGAMTEARWQAHFEALVEYGLFPADFDLSSAYTLQFLD</sequence>
<feature type="chain" id="PRO_5035280340" evidence="1">
    <location>
        <begin position="21"/>
        <end position="321"/>
    </location>
</feature>
<dbReference type="PANTHER" id="PTHR31528">
    <property type="entry name" value="4-AMINO-5-HYDROXYMETHYL-2-METHYLPYRIMIDINE PHOSPHATE SYNTHASE THI11-RELATED"/>
    <property type="match status" value="1"/>
</dbReference>
<gene>
    <name evidence="3" type="ORF">ICN82_15075</name>
</gene>
<evidence type="ECO:0000313" key="4">
    <source>
        <dbReference type="Proteomes" id="UP000609121"/>
    </source>
</evidence>
<keyword evidence="1" id="KW-0732">Signal</keyword>
<protein>
    <submittedName>
        <fullName evidence="3">ABC transporter substrate-binding protein</fullName>
    </submittedName>
</protein>
<dbReference type="GO" id="GO:0009228">
    <property type="term" value="P:thiamine biosynthetic process"/>
    <property type="evidence" value="ECO:0007669"/>
    <property type="project" value="InterPro"/>
</dbReference>
<name>A0A8J7D0J0_9RHOB</name>